<reference evidence="1 2" key="1">
    <citation type="submission" date="2023-03" db="EMBL/GenBank/DDBJ databases">
        <title>Bacillus Genome Sequencing.</title>
        <authorList>
            <person name="Dunlap C."/>
        </authorList>
    </citation>
    <scope>NUCLEOTIDE SEQUENCE [LARGE SCALE GENOMIC DNA]</scope>
    <source>
        <strain evidence="1 2">NRS-52</strain>
    </source>
</reference>
<organism evidence="1 2">
    <name type="scientific">Paenibacillus chibensis</name>
    <dbReference type="NCBI Taxonomy" id="59846"/>
    <lineage>
        <taxon>Bacteria</taxon>
        <taxon>Bacillati</taxon>
        <taxon>Bacillota</taxon>
        <taxon>Bacilli</taxon>
        <taxon>Bacillales</taxon>
        <taxon>Paenibacillaceae</taxon>
        <taxon>Paenibacillus</taxon>
    </lineage>
</organism>
<dbReference type="Proteomes" id="UP001343257">
    <property type="component" value="Unassembled WGS sequence"/>
</dbReference>
<dbReference type="EMBL" id="JARTLD010000003">
    <property type="protein sequence ID" value="MED5015942.1"/>
    <property type="molecule type" value="Genomic_DNA"/>
</dbReference>
<keyword evidence="2" id="KW-1185">Reference proteome</keyword>
<evidence type="ECO:0000313" key="2">
    <source>
        <dbReference type="Proteomes" id="UP001343257"/>
    </source>
</evidence>
<accession>A0ABU6PNH5</accession>
<dbReference type="Pfam" id="PF02924">
    <property type="entry name" value="HDPD"/>
    <property type="match status" value="1"/>
</dbReference>
<gene>
    <name evidence="1" type="ORF">P9847_01340</name>
</gene>
<protein>
    <submittedName>
        <fullName evidence="1">Head decoration protein</fullName>
    </submittedName>
</protein>
<name>A0ABU6PNH5_9BACL</name>
<dbReference type="InterPro" id="IPR004195">
    <property type="entry name" value="Head_decoration_D"/>
</dbReference>
<sequence>MPESECGYDNLIAGPGVFRTVPVIVKAGTGVIRRGMVLGVVKQLSNDEGRLRSGEYLVRPVDSTSSDGSQYPFAILEDLEVDATNYNVRATGYVSGEFNRAALVFGGNDTVATHEEALRKIGIITKRVIVR</sequence>
<proteinExistence type="predicted"/>
<comment type="caution">
    <text evidence="1">The sequence shown here is derived from an EMBL/GenBank/DDBJ whole genome shotgun (WGS) entry which is preliminary data.</text>
</comment>
<dbReference type="RefSeq" id="WP_328274764.1">
    <property type="nucleotide sequence ID" value="NZ_JARTLD010000003.1"/>
</dbReference>
<evidence type="ECO:0000313" key="1">
    <source>
        <dbReference type="EMBL" id="MED5015942.1"/>
    </source>
</evidence>